<feature type="transmembrane region" description="Helical" evidence="1">
    <location>
        <begin position="84"/>
        <end position="115"/>
    </location>
</feature>
<feature type="transmembrane region" description="Helical" evidence="1">
    <location>
        <begin position="34"/>
        <end position="64"/>
    </location>
</feature>
<dbReference type="Proteomes" id="UP000628854">
    <property type="component" value="Unassembled WGS sequence"/>
</dbReference>
<protein>
    <recommendedName>
        <fullName evidence="4">PhnA-like protein</fullName>
    </recommendedName>
</protein>
<keyword evidence="3" id="KW-1185">Reference proteome</keyword>
<evidence type="ECO:0008006" key="4">
    <source>
        <dbReference type="Google" id="ProtNLM"/>
    </source>
</evidence>
<evidence type="ECO:0000313" key="3">
    <source>
        <dbReference type="Proteomes" id="UP000628854"/>
    </source>
</evidence>
<organism evidence="2 3">
    <name type="scientific">Henriciella pelagia</name>
    <dbReference type="NCBI Taxonomy" id="1977912"/>
    <lineage>
        <taxon>Bacteria</taxon>
        <taxon>Pseudomonadati</taxon>
        <taxon>Pseudomonadota</taxon>
        <taxon>Alphaproteobacteria</taxon>
        <taxon>Hyphomonadales</taxon>
        <taxon>Hyphomonadaceae</taxon>
        <taxon>Henriciella</taxon>
    </lineage>
</organism>
<sequence>MPEFGPNGTISAATSSPVRDYAVEDGETPRIRRVALACFLCGVAASITVSLIAALLAFVFGSIMSIAGTPPSQFGSNDGFMAGAFIAVMMAAFNWYLFYIVVPITWLVLFLSIGIFPRRGIRDHGPYYRWGAIWGGLLVGGTTGLVGGGMAGTAAIGAFVIGGLIGAIAGLICASLFLAIVRPKRQILDIVTDVF</sequence>
<evidence type="ECO:0000313" key="2">
    <source>
        <dbReference type="EMBL" id="GGB62442.1"/>
    </source>
</evidence>
<feature type="transmembrane region" description="Helical" evidence="1">
    <location>
        <begin position="127"/>
        <end position="148"/>
    </location>
</feature>
<keyword evidence="1" id="KW-0812">Transmembrane</keyword>
<feature type="transmembrane region" description="Helical" evidence="1">
    <location>
        <begin position="154"/>
        <end position="181"/>
    </location>
</feature>
<proteinExistence type="predicted"/>
<reference evidence="3" key="1">
    <citation type="journal article" date="2019" name="Int. J. Syst. Evol. Microbiol.">
        <title>The Global Catalogue of Microorganisms (GCM) 10K type strain sequencing project: providing services to taxonomists for standard genome sequencing and annotation.</title>
        <authorList>
            <consortium name="The Broad Institute Genomics Platform"/>
            <consortium name="The Broad Institute Genome Sequencing Center for Infectious Disease"/>
            <person name="Wu L."/>
            <person name="Ma J."/>
        </authorList>
    </citation>
    <scope>NUCLEOTIDE SEQUENCE [LARGE SCALE GENOMIC DNA]</scope>
    <source>
        <strain evidence="3">CGMCC 1.15928</strain>
    </source>
</reference>
<name>A0ABQ1JAA9_9PROT</name>
<evidence type="ECO:0000256" key="1">
    <source>
        <dbReference type="SAM" id="Phobius"/>
    </source>
</evidence>
<keyword evidence="1" id="KW-1133">Transmembrane helix</keyword>
<dbReference type="EMBL" id="BMKF01000001">
    <property type="protein sequence ID" value="GGB62442.1"/>
    <property type="molecule type" value="Genomic_DNA"/>
</dbReference>
<dbReference type="RefSeq" id="WP_084394309.1">
    <property type="nucleotide sequence ID" value="NZ_BMKF01000001.1"/>
</dbReference>
<keyword evidence="1" id="KW-0472">Membrane</keyword>
<accession>A0ABQ1JAA9</accession>
<gene>
    <name evidence="2" type="ORF">GCM10011503_08870</name>
</gene>
<comment type="caution">
    <text evidence="2">The sequence shown here is derived from an EMBL/GenBank/DDBJ whole genome shotgun (WGS) entry which is preliminary data.</text>
</comment>